<feature type="domain" description="Alanine racemase C-terminal" evidence="8">
    <location>
        <begin position="705"/>
        <end position="830"/>
    </location>
</feature>
<dbReference type="InterPro" id="IPR036615">
    <property type="entry name" value="Mur_ligase_C_dom_sf"/>
</dbReference>
<dbReference type="SUPFAM" id="SSF50621">
    <property type="entry name" value="Alanine racemase C-terminal domain-like"/>
    <property type="match status" value="1"/>
</dbReference>
<comment type="pathway">
    <text evidence="5">Amino-acid biosynthesis; D-alanine biosynthesis; D-alanine from L-alanine: step 1/1.</text>
</comment>
<dbReference type="NCBIfam" id="TIGR00492">
    <property type="entry name" value="alr"/>
    <property type="match status" value="1"/>
</dbReference>
<feature type="binding site" evidence="5 7">
    <location>
        <position position="775"/>
    </location>
    <ligand>
        <name>substrate</name>
    </ligand>
</feature>
<dbReference type="SUPFAM" id="SSF53244">
    <property type="entry name" value="MurD-like peptide ligases, peptide-binding domain"/>
    <property type="match status" value="1"/>
</dbReference>
<dbReference type="Gene3D" id="3.20.20.10">
    <property type="entry name" value="Alanine racemase"/>
    <property type="match status" value="1"/>
</dbReference>
<reference evidence="9 10" key="1">
    <citation type="submission" date="2018-07" db="EMBL/GenBank/DDBJ databases">
        <title>Genomic Encyclopedia of Type Strains, Phase IV (KMG-IV): sequencing the most valuable type-strain genomes for metagenomic binning, comparative biology and taxonomic classification.</title>
        <authorList>
            <person name="Goeker M."/>
        </authorList>
    </citation>
    <scope>NUCLEOTIDE SEQUENCE [LARGE SCALE GENOMIC DNA]</scope>
    <source>
        <strain evidence="9 10">DSM 21410</strain>
    </source>
</reference>
<dbReference type="InterPro" id="IPR011079">
    <property type="entry name" value="Ala_racemase_C"/>
</dbReference>
<keyword evidence="9" id="KW-0436">Ligase</keyword>
<dbReference type="InterPro" id="IPR029066">
    <property type="entry name" value="PLP-binding_barrel"/>
</dbReference>
<evidence type="ECO:0000256" key="6">
    <source>
        <dbReference type="PIRSR" id="PIRSR600821-50"/>
    </source>
</evidence>
<gene>
    <name evidence="9" type="ORF">DES35_10284</name>
</gene>
<dbReference type="GO" id="GO:0030170">
    <property type="term" value="F:pyridoxal phosphate binding"/>
    <property type="evidence" value="ECO:0007669"/>
    <property type="project" value="UniProtKB-UniRule"/>
</dbReference>
<sequence length="833" mass="93845">MLPVNHPKPYTVVEIAHILKADIFGSQANNHILIRNLWTDTRQSVKTSESIFFCLRGPHFDGHNFLDEAAKKGMFCCVVDCLPEQLRPDVTYLMVRDTKEALQQLAAHHRSQLLETRFIAITGSNGKTMVKEWLYDLLHPHYNCSKSPLSYNSQIGVPLSVWKCSAENQFAIIEAGISLPGEMERLRHIIQPQIGVFTHLGSAHDAGFQSREQKLAEKARLFYTCESILVGADQPDVVDYFRKIYPEKKLLTVSSTCTKADFTFQTNASGEVFFSSKHYDLERIKISSPFKDIISNKNLILALSAGLVLTDGNLQLIEKIPTLFQVRMRMEWTRGLNDCMILNDCYTSDPEALQQALQTLLTSGQYRKKIIVLSEFDQLTEADEQMAFSTLLETLKSSEKLSDTKVLYVGADKFEKLSELPVEKAVFTTTQHLLSYLKKNPPTQSDILLKGARKFQFESIAEQLSASLHETRVEINLSAIGRNLSFFKSLLPVGTKLMAMVKAASYGSGSFELARYLASLGVDYLAVAYADEGVELRNAHITMPVMVMNAHTHLLPLIFENNLEPQIFSFGQINFLKNFETNSPLSIHIKIDTGMHRLGFKSTQLKTLLNELSVLKETLRVRSILSHLSAADDPKEDKFTHWQIEQFHRAADQIDKVLGYHPIRHIFNTAGILDHMDERSEMVRIGIGMYGISHRPDLQIHLQPAIEWHSFVSQVKDLEPGDSIGYGRSFVATKKMKTATIALGYADGFRRILSNGRGGVYIKGIYCPVIGRICMDMTMVDVSHIPDVEEGDPVEIIGPNQAIEKLAQAMNTVPYEVLTSIGTRVKRVYFKES</sequence>
<evidence type="ECO:0000256" key="2">
    <source>
        <dbReference type="ARBA" id="ARBA00001933"/>
    </source>
</evidence>
<dbReference type="CDD" id="cd00430">
    <property type="entry name" value="PLPDE_III_AR"/>
    <property type="match status" value="1"/>
</dbReference>
<dbReference type="SUPFAM" id="SSF53623">
    <property type="entry name" value="MurD-like peptide ligases, catalytic domain"/>
    <property type="match status" value="1"/>
</dbReference>
<evidence type="ECO:0000256" key="3">
    <source>
        <dbReference type="ARBA" id="ARBA00022898"/>
    </source>
</evidence>
<name>A0A369A873_9FLAO</name>
<dbReference type="Gene3D" id="3.40.1190.10">
    <property type="entry name" value="Mur-like, catalytic domain"/>
    <property type="match status" value="1"/>
</dbReference>
<dbReference type="PRINTS" id="PR00992">
    <property type="entry name" value="ALARACEMASE"/>
</dbReference>
<dbReference type="InterPro" id="IPR009006">
    <property type="entry name" value="Ala_racemase/Decarboxylase_C"/>
</dbReference>
<dbReference type="Proteomes" id="UP000253517">
    <property type="component" value="Unassembled WGS sequence"/>
</dbReference>
<dbReference type="RefSeq" id="WP_114366073.1">
    <property type="nucleotide sequence ID" value="NZ_BHZF01000002.1"/>
</dbReference>
<evidence type="ECO:0000256" key="7">
    <source>
        <dbReference type="PIRSR" id="PIRSR600821-52"/>
    </source>
</evidence>
<dbReference type="Gene3D" id="3.40.1390.10">
    <property type="entry name" value="MurE/MurF, N-terminal domain"/>
    <property type="match status" value="1"/>
</dbReference>
<feature type="active site" description="Proton acceptor; specific for L-alanine" evidence="5">
    <location>
        <position position="726"/>
    </location>
</feature>
<feature type="active site" description="Proton acceptor; specific for D-alanine" evidence="5">
    <location>
        <position position="502"/>
    </location>
</feature>
<accession>A0A369A873</accession>
<dbReference type="FunFam" id="3.20.20.10:FF:000002">
    <property type="entry name" value="Alanine racemase"/>
    <property type="match status" value="1"/>
</dbReference>
<dbReference type="InterPro" id="IPR000821">
    <property type="entry name" value="Ala_racemase"/>
</dbReference>
<dbReference type="GO" id="GO:0030632">
    <property type="term" value="P:D-alanine biosynthetic process"/>
    <property type="evidence" value="ECO:0007669"/>
    <property type="project" value="UniProtKB-UniRule"/>
</dbReference>
<dbReference type="Pfam" id="PF01168">
    <property type="entry name" value="Ala_racemase_N"/>
    <property type="match status" value="1"/>
</dbReference>
<dbReference type="GO" id="GO:0005524">
    <property type="term" value="F:ATP binding"/>
    <property type="evidence" value="ECO:0007669"/>
    <property type="project" value="InterPro"/>
</dbReference>
<dbReference type="PANTHER" id="PTHR30511:SF0">
    <property type="entry name" value="ALANINE RACEMASE, CATABOLIC-RELATED"/>
    <property type="match status" value="1"/>
</dbReference>
<dbReference type="InterPro" id="IPR036565">
    <property type="entry name" value="Mur-like_cat_sf"/>
</dbReference>
<evidence type="ECO:0000256" key="1">
    <source>
        <dbReference type="ARBA" id="ARBA00000316"/>
    </source>
</evidence>
<dbReference type="SUPFAM" id="SSF63418">
    <property type="entry name" value="MurE/MurF N-terminal domain"/>
    <property type="match status" value="1"/>
</dbReference>
<dbReference type="SUPFAM" id="SSF51419">
    <property type="entry name" value="PLP-binding barrel"/>
    <property type="match status" value="1"/>
</dbReference>
<dbReference type="InterPro" id="IPR035911">
    <property type="entry name" value="MurE/MurF_N"/>
</dbReference>
<feature type="modified residue" description="N6-(pyridoxal phosphate)lysine" evidence="5 6">
    <location>
        <position position="502"/>
    </location>
</feature>
<protein>
    <recommendedName>
        <fullName evidence="5">Alanine racemase</fullName>
        <ecNumber evidence="5">5.1.1.1</ecNumber>
    </recommendedName>
</protein>
<dbReference type="InterPro" id="IPR013221">
    <property type="entry name" value="Mur_ligase_cen"/>
</dbReference>
<feature type="binding site" evidence="5 7">
    <location>
        <position position="597"/>
    </location>
    <ligand>
        <name>substrate</name>
    </ligand>
</feature>
<dbReference type="Gene3D" id="3.90.190.20">
    <property type="entry name" value="Mur ligase, C-terminal domain"/>
    <property type="match status" value="1"/>
</dbReference>
<comment type="function">
    <text evidence="5">Catalyzes the interconversion of L-alanine and D-alanine. May also act on other amino acids.</text>
</comment>
<comment type="catalytic activity">
    <reaction evidence="1 5">
        <text>L-alanine = D-alanine</text>
        <dbReference type="Rhea" id="RHEA:20249"/>
        <dbReference type="ChEBI" id="CHEBI:57416"/>
        <dbReference type="ChEBI" id="CHEBI:57972"/>
        <dbReference type="EC" id="5.1.1.1"/>
    </reaction>
</comment>
<dbReference type="HAMAP" id="MF_01201">
    <property type="entry name" value="Ala_racemase"/>
    <property type="match status" value="1"/>
</dbReference>
<dbReference type="NCBIfam" id="NF008897">
    <property type="entry name" value="PRK11930.1"/>
    <property type="match status" value="1"/>
</dbReference>
<dbReference type="Pfam" id="PF00842">
    <property type="entry name" value="Ala_racemase_C"/>
    <property type="match status" value="1"/>
</dbReference>
<dbReference type="GO" id="GO:0008784">
    <property type="term" value="F:alanine racemase activity"/>
    <property type="evidence" value="ECO:0007669"/>
    <property type="project" value="UniProtKB-UniRule"/>
</dbReference>
<comment type="similarity">
    <text evidence="5">Belongs to the alanine racemase family.</text>
</comment>
<evidence type="ECO:0000256" key="4">
    <source>
        <dbReference type="ARBA" id="ARBA00023235"/>
    </source>
</evidence>
<dbReference type="InterPro" id="IPR001608">
    <property type="entry name" value="Ala_racemase_N"/>
</dbReference>
<dbReference type="Gene3D" id="2.40.37.10">
    <property type="entry name" value="Lyase, Ornithine Decarboxylase, Chain A, domain 1"/>
    <property type="match status" value="1"/>
</dbReference>
<proteinExistence type="inferred from homology"/>
<dbReference type="AlphaFoldDB" id="A0A369A873"/>
<keyword evidence="4 5" id="KW-0413">Isomerase</keyword>
<evidence type="ECO:0000313" key="9">
    <source>
        <dbReference type="EMBL" id="RCX03634.1"/>
    </source>
</evidence>
<comment type="caution">
    <text evidence="9">The sequence shown here is derived from an EMBL/GenBank/DDBJ whole genome shotgun (WGS) entry which is preliminary data.</text>
</comment>
<dbReference type="EMBL" id="QPJS01000002">
    <property type="protein sequence ID" value="RCX03634.1"/>
    <property type="molecule type" value="Genomic_DNA"/>
</dbReference>
<dbReference type="GO" id="GO:0016881">
    <property type="term" value="F:acid-amino acid ligase activity"/>
    <property type="evidence" value="ECO:0007669"/>
    <property type="project" value="InterPro"/>
</dbReference>
<evidence type="ECO:0000313" key="10">
    <source>
        <dbReference type="Proteomes" id="UP000253517"/>
    </source>
</evidence>
<keyword evidence="3 5" id="KW-0663">Pyridoxal phosphate</keyword>
<dbReference type="UniPathway" id="UPA00042">
    <property type="reaction ID" value="UER00497"/>
</dbReference>
<dbReference type="EC" id="5.1.1.1" evidence="5"/>
<comment type="cofactor">
    <cofactor evidence="2 5 6">
        <name>pyridoxal 5'-phosphate</name>
        <dbReference type="ChEBI" id="CHEBI:597326"/>
    </cofactor>
</comment>
<evidence type="ECO:0000256" key="5">
    <source>
        <dbReference type="HAMAP-Rule" id="MF_01201"/>
    </source>
</evidence>
<dbReference type="SMART" id="SM01005">
    <property type="entry name" value="Ala_racemase_C"/>
    <property type="match status" value="1"/>
</dbReference>
<dbReference type="Pfam" id="PF08245">
    <property type="entry name" value="Mur_ligase_M"/>
    <property type="match status" value="1"/>
</dbReference>
<dbReference type="GO" id="GO:0005829">
    <property type="term" value="C:cytosol"/>
    <property type="evidence" value="ECO:0007669"/>
    <property type="project" value="TreeGrafter"/>
</dbReference>
<evidence type="ECO:0000259" key="8">
    <source>
        <dbReference type="SMART" id="SM01005"/>
    </source>
</evidence>
<organism evidence="9 10">
    <name type="scientific">Schleiferia thermophila</name>
    <dbReference type="NCBI Taxonomy" id="884107"/>
    <lineage>
        <taxon>Bacteria</taxon>
        <taxon>Pseudomonadati</taxon>
        <taxon>Bacteroidota</taxon>
        <taxon>Flavobacteriia</taxon>
        <taxon>Flavobacteriales</taxon>
        <taxon>Schleiferiaceae</taxon>
        <taxon>Schleiferia</taxon>
    </lineage>
</organism>
<dbReference type="PANTHER" id="PTHR30511">
    <property type="entry name" value="ALANINE RACEMASE"/>
    <property type="match status" value="1"/>
</dbReference>
<keyword evidence="10" id="KW-1185">Reference proteome</keyword>